<keyword evidence="1" id="KW-0418">Kinase</keyword>
<dbReference type="Gene3D" id="3.40.50.720">
    <property type="entry name" value="NAD(P)-binding Rossmann-like Domain"/>
    <property type="match status" value="1"/>
</dbReference>
<keyword evidence="1" id="KW-0808">Transferase</keyword>
<organism evidence="1 2">
    <name type="scientific">Kluyvera cryocrescens</name>
    <name type="common">Kluyvera citrophila</name>
    <dbReference type="NCBI Taxonomy" id="580"/>
    <lineage>
        <taxon>Bacteria</taxon>
        <taxon>Pseudomonadati</taxon>
        <taxon>Pseudomonadota</taxon>
        <taxon>Gammaproteobacteria</taxon>
        <taxon>Enterobacterales</taxon>
        <taxon>Enterobacteriaceae</taxon>
        <taxon>Kluyvera</taxon>
    </lineage>
</organism>
<reference evidence="1 2" key="1">
    <citation type="submission" date="2019-03" db="EMBL/GenBank/DDBJ databases">
        <authorList>
            <consortium name="Pathogen Informatics"/>
        </authorList>
    </citation>
    <scope>NUCLEOTIDE SEQUENCE [LARGE SCALE GENOMIC DNA]</scope>
    <source>
        <strain evidence="1 2">NCTC12993</strain>
    </source>
</reference>
<dbReference type="EMBL" id="CAADJD010000020">
    <property type="protein sequence ID" value="VFS68201.1"/>
    <property type="molecule type" value="Genomic_DNA"/>
</dbReference>
<sequence length="63" mass="7160">MVWWLFGKGNIGSRWLELFAREQGTLSARTGFEFVLAGVVDSRRSLLSYEGLDASRRAGLLRR</sequence>
<dbReference type="GO" id="GO:0016301">
    <property type="term" value="F:kinase activity"/>
    <property type="evidence" value="ECO:0007669"/>
    <property type="project" value="UniProtKB-KW"/>
</dbReference>
<dbReference type="Proteomes" id="UP000401081">
    <property type="component" value="Unassembled WGS sequence"/>
</dbReference>
<evidence type="ECO:0000313" key="1">
    <source>
        <dbReference type="EMBL" id="VFS68201.1"/>
    </source>
</evidence>
<name>A0A485B5T1_KLUCR</name>
<gene>
    <name evidence="1" type="primary">metL_4</name>
    <name evidence="1" type="ORF">NCTC12993_03926</name>
</gene>
<proteinExistence type="predicted"/>
<dbReference type="AlphaFoldDB" id="A0A485B5T1"/>
<accession>A0A485B5T1</accession>
<keyword evidence="2" id="KW-1185">Reference proteome</keyword>
<evidence type="ECO:0000313" key="2">
    <source>
        <dbReference type="Proteomes" id="UP000401081"/>
    </source>
</evidence>
<protein>
    <submittedName>
        <fullName evidence="1">Aspartokinase II/homoserine dehydrogenase II</fullName>
    </submittedName>
</protein>